<dbReference type="EMBL" id="MFQH01000013">
    <property type="protein sequence ID" value="OGH78329.1"/>
    <property type="molecule type" value="Genomic_DNA"/>
</dbReference>
<name>A0A1F6N332_9BACT</name>
<organism evidence="1 2">
    <name type="scientific">Candidatus Magasanikbacteria bacterium RIFCSPLOWO2_01_FULL_40_15</name>
    <dbReference type="NCBI Taxonomy" id="1798686"/>
    <lineage>
        <taxon>Bacteria</taxon>
        <taxon>Candidatus Magasanikiibacteriota</taxon>
    </lineage>
</organism>
<gene>
    <name evidence="1" type="ORF">A2983_01035</name>
</gene>
<proteinExistence type="predicted"/>
<dbReference type="AlphaFoldDB" id="A0A1F6N332"/>
<accession>A0A1F6N332</accession>
<comment type="caution">
    <text evidence="1">The sequence shown here is derived from an EMBL/GenBank/DDBJ whole genome shotgun (WGS) entry which is preliminary data.</text>
</comment>
<protein>
    <submittedName>
        <fullName evidence="1">Uncharacterized protein</fullName>
    </submittedName>
</protein>
<evidence type="ECO:0000313" key="2">
    <source>
        <dbReference type="Proteomes" id="UP000177040"/>
    </source>
</evidence>
<evidence type="ECO:0000313" key="1">
    <source>
        <dbReference type="EMBL" id="OGH78329.1"/>
    </source>
</evidence>
<sequence length="149" mass="16196">MSFGLPKKQSWFLIGIIFLSFLITPTIVWGLQIASTDAKSAAEKNKSDPEETTITAQKQKLETETNAVFNQINTTDASILIGRLINGAMGILGSLALVMFVYGGFLWMTAAGEEAKSEKARTVVLWATLGIAVIFASYAILKLVFEAFI</sequence>
<reference evidence="1 2" key="1">
    <citation type="journal article" date="2016" name="Nat. Commun.">
        <title>Thousands of microbial genomes shed light on interconnected biogeochemical processes in an aquifer system.</title>
        <authorList>
            <person name="Anantharaman K."/>
            <person name="Brown C.T."/>
            <person name="Hug L.A."/>
            <person name="Sharon I."/>
            <person name="Castelle C.J."/>
            <person name="Probst A.J."/>
            <person name="Thomas B.C."/>
            <person name="Singh A."/>
            <person name="Wilkins M.J."/>
            <person name="Karaoz U."/>
            <person name="Brodie E.L."/>
            <person name="Williams K.H."/>
            <person name="Hubbard S.S."/>
            <person name="Banfield J.F."/>
        </authorList>
    </citation>
    <scope>NUCLEOTIDE SEQUENCE [LARGE SCALE GENOMIC DNA]</scope>
</reference>
<dbReference type="Pfam" id="PF18895">
    <property type="entry name" value="T4SS_pilin"/>
    <property type="match status" value="1"/>
</dbReference>
<dbReference type="Proteomes" id="UP000177040">
    <property type="component" value="Unassembled WGS sequence"/>
</dbReference>
<dbReference type="InterPro" id="IPR043993">
    <property type="entry name" value="T4SS_pilin"/>
</dbReference>